<dbReference type="Proteomes" id="UP000070475">
    <property type="component" value="Unassembled WGS sequence"/>
</dbReference>
<dbReference type="RefSeq" id="WP_060862352.1">
    <property type="nucleotide sequence ID" value="NZ_LIRB01000143.1"/>
</dbReference>
<accession>A0A132TP20</accession>
<organism evidence="2 3">
    <name type="scientific">Paenibacillus riograndensis</name>
    <dbReference type="NCBI Taxonomy" id="483937"/>
    <lineage>
        <taxon>Bacteria</taxon>
        <taxon>Bacillati</taxon>
        <taxon>Bacillota</taxon>
        <taxon>Bacilli</taxon>
        <taxon>Bacillales</taxon>
        <taxon>Paenibacillaceae</taxon>
        <taxon>Paenibacillus</taxon>
        <taxon>Paenibacillus sonchi group</taxon>
    </lineage>
</organism>
<dbReference type="PATRIC" id="fig|483937.3.peg.6143"/>
<dbReference type="Pfam" id="PF14534">
    <property type="entry name" value="DUF4440"/>
    <property type="match status" value="1"/>
</dbReference>
<protein>
    <submittedName>
        <fullName evidence="2">RNAse H</fullName>
    </submittedName>
</protein>
<dbReference type="EMBL" id="LIRB01000143">
    <property type="protein sequence ID" value="KWX72903.1"/>
    <property type="molecule type" value="Genomic_DNA"/>
</dbReference>
<evidence type="ECO:0000313" key="2">
    <source>
        <dbReference type="EMBL" id="KWX72903.1"/>
    </source>
</evidence>
<evidence type="ECO:0000313" key="3">
    <source>
        <dbReference type="Proteomes" id="UP000070475"/>
    </source>
</evidence>
<dbReference type="OrthoDB" id="121974at2"/>
<comment type="caution">
    <text evidence="2">The sequence shown here is derived from an EMBL/GenBank/DDBJ whole genome shotgun (WGS) entry which is preliminary data.</text>
</comment>
<dbReference type="InterPro" id="IPR027843">
    <property type="entry name" value="DUF4440"/>
</dbReference>
<name>A0A132TP20_9BACL</name>
<proteinExistence type="predicted"/>
<keyword evidence="3" id="KW-1185">Reference proteome</keyword>
<dbReference type="SUPFAM" id="SSF54427">
    <property type="entry name" value="NTF2-like"/>
    <property type="match status" value="1"/>
</dbReference>
<evidence type="ECO:0000259" key="1">
    <source>
        <dbReference type="Pfam" id="PF14534"/>
    </source>
</evidence>
<reference evidence="2 3" key="1">
    <citation type="submission" date="2015-08" db="EMBL/GenBank/DDBJ databases">
        <title>Genomes of Paenibacillus riograndensis.</title>
        <authorList>
            <person name="Sant'Anna F.H."/>
            <person name="Souza R."/>
            <person name="Ambrosini A."/>
            <person name="Bach E."/>
            <person name="Fernandes G."/>
            <person name="Balsanelli E."/>
            <person name="Baura V.A."/>
            <person name="Pedrosa F.O."/>
            <person name="Souza E.M."/>
            <person name="Passaglia L."/>
        </authorList>
    </citation>
    <scope>NUCLEOTIDE SEQUENCE [LARGE SCALE GENOMIC DNA]</scope>
    <source>
        <strain evidence="2 3">CAS34</strain>
    </source>
</reference>
<sequence>MLDEASLSEHICELEELLLTTEVRTSPEQLSLLLADDFFEYGSSGRVWYKKDMMGEEGAGMVELTLKEFALHPLSEDAVLATYKTLNAKNGRYTLRSSIWRYREGRWQMLFHQGTPAAAQE</sequence>
<dbReference type="AlphaFoldDB" id="A0A132TP20"/>
<dbReference type="InterPro" id="IPR032710">
    <property type="entry name" value="NTF2-like_dom_sf"/>
</dbReference>
<feature type="domain" description="DUF4440" evidence="1">
    <location>
        <begin position="11"/>
        <end position="109"/>
    </location>
</feature>
<dbReference type="Gene3D" id="3.10.450.50">
    <property type="match status" value="1"/>
</dbReference>
<gene>
    <name evidence="2" type="ORF">AMQ84_23580</name>
</gene>